<dbReference type="GO" id="GO:0046872">
    <property type="term" value="F:metal ion binding"/>
    <property type="evidence" value="ECO:0007669"/>
    <property type="project" value="UniProtKB-KW"/>
</dbReference>
<dbReference type="SMART" id="SM01351">
    <property type="entry name" value="Aspzincin_M35"/>
    <property type="match status" value="1"/>
</dbReference>
<evidence type="ECO:0000313" key="11">
    <source>
        <dbReference type="Proteomes" id="UP000030669"/>
    </source>
</evidence>
<keyword evidence="7" id="KW-0482">Metalloprotease</keyword>
<evidence type="ECO:0000256" key="2">
    <source>
        <dbReference type="ARBA" id="ARBA00010279"/>
    </source>
</evidence>
<dbReference type="OMA" id="RINCSCE"/>
<dbReference type="CDD" id="cd11306">
    <property type="entry name" value="M35_peptidyl-Lys"/>
    <property type="match status" value="1"/>
</dbReference>
<dbReference type="EMBL" id="KB469296">
    <property type="protein sequence ID" value="EPQ60339.1"/>
    <property type="molecule type" value="Genomic_DNA"/>
</dbReference>
<keyword evidence="3" id="KW-0645">Protease</keyword>
<feature type="chain" id="PRO_5004556873" evidence="8">
    <location>
        <begin position="19"/>
        <end position="350"/>
    </location>
</feature>
<reference evidence="10 11" key="1">
    <citation type="journal article" date="2012" name="Science">
        <title>The Paleozoic origin of enzymatic lignin decomposition reconstructed from 31 fungal genomes.</title>
        <authorList>
            <person name="Floudas D."/>
            <person name="Binder M."/>
            <person name="Riley R."/>
            <person name="Barry K."/>
            <person name="Blanchette R.A."/>
            <person name="Henrissat B."/>
            <person name="Martinez A.T."/>
            <person name="Otillar R."/>
            <person name="Spatafora J.W."/>
            <person name="Yadav J.S."/>
            <person name="Aerts A."/>
            <person name="Benoit I."/>
            <person name="Boyd A."/>
            <person name="Carlson A."/>
            <person name="Copeland A."/>
            <person name="Coutinho P.M."/>
            <person name="de Vries R.P."/>
            <person name="Ferreira P."/>
            <person name="Findley K."/>
            <person name="Foster B."/>
            <person name="Gaskell J."/>
            <person name="Glotzer D."/>
            <person name="Gorecki P."/>
            <person name="Heitman J."/>
            <person name="Hesse C."/>
            <person name="Hori C."/>
            <person name="Igarashi K."/>
            <person name="Jurgens J.A."/>
            <person name="Kallen N."/>
            <person name="Kersten P."/>
            <person name="Kohler A."/>
            <person name="Kuees U."/>
            <person name="Kumar T.K.A."/>
            <person name="Kuo A."/>
            <person name="LaButti K."/>
            <person name="Larrondo L.F."/>
            <person name="Lindquist E."/>
            <person name="Ling A."/>
            <person name="Lombard V."/>
            <person name="Lucas S."/>
            <person name="Lundell T."/>
            <person name="Martin R."/>
            <person name="McLaughlin D.J."/>
            <person name="Morgenstern I."/>
            <person name="Morin E."/>
            <person name="Murat C."/>
            <person name="Nagy L.G."/>
            <person name="Nolan M."/>
            <person name="Ohm R.A."/>
            <person name="Patyshakuliyeva A."/>
            <person name="Rokas A."/>
            <person name="Ruiz-Duenas F.J."/>
            <person name="Sabat G."/>
            <person name="Salamov A."/>
            <person name="Samejima M."/>
            <person name="Schmutz J."/>
            <person name="Slot J.C."/>
            <person name="St John F."/>
            <person name="Stenlid J."/>
            <person name="Sun H."/>
            <person name="Sun S."/>
            <person name="Syed K."/>
            <person name="Tsang A."/>
            <person name="Wiebenga A."/>
            <person name="Young D."/>
            <person name="Pisabarro A."/>
            <person name="Eastwood D.C."/>
            <person name="Martin F."/>
            <person name="Cullen D."/>
            <person name="Grigoriev I.V."/>
            <person name="Hibbett D.S."/>
        </authorList>
    </citation>
    <scope>NUCLEOTIDE SEQUENCE [LARGE SCALE GENOMIC DNA]</scope>
    <source>
        <strain evidence="10 11">ATCC 11539</strain>
    </source>
</reference>
<dbReference type="HOGENOM" id="CLU_041257_0_0_1"/>
<keyword evidence="6" id="KW-0862">Zinc</keyword>
<keyword evidence="8" id="KW-0732">Signal</keyword>
<evidence type="ECO:0000313" key="10">
    <source>
        <dbReference type="EMBL" id="EPQ60339.1"/>
    </source>
</evidence>
<keyword evidence="11" id="KW-1185">Reference proteome</keyword>
<dbReference type="RefSeq" id="XP_007860771.1">
    <property type="nucleotide sequence ID" value="XM_007862580.1"/>
</dbReference>
<feature type="signal peptide" evidence="8">
    <location>
        <begin position="1"/>
        <end position="18"/>
    </location>
</feature>
<evidence type="ECO:0000256" key="8">
    <source>
        <dbReference type="SAM" id="SignalP"/>
    </source>
</evidence>
<evidence type="ECO:0000259" key="9">
    <source>
        <dbReference type="SMART" id="SM01351"/>
    </source>
</evidence>
<dbReference type="eggNOG" id="ENOG502SIJR">
    <property type="taxonomic scope" value="Eukaryota"/>
</dbReference>
<dbReference type="Gene3D" id="3.40.390.10">
    <property type="entry name" value="Collagenase (Catalytic Domain)"/>
    <property type="match status" value="1"/>
</dbReference>
<keyword evidence="5" id="KW-0378">Hydrolase</keyword>
<dbReference type="Proteomes" id="UP000030669">
    <property type="component" value="Unassembled WGS sequence"/>
</dbReference>
<protein>
    <submittedName>
        <fullName evidence="10">Peptidyl-Lys metalloendopeptidase</fullName>
    </submittedName>
</protein>
<dbReference type="GeneID" id="19307833"/>
<dbReference type="SUPFAM" id="SSF55486">
    <property type="entry name" value="Metalloproteases ('zincins'), catalytic domain"/>
    <property type="match status" value="1"/>
</dbReference>
<feature type="domain" description="Lysine-specific metallo-endopeptidase" evidence="9">
    <location>
        <begin position="212"/>
        <end position="344"/>
    </location>
</feature>
<dbReference type="PANTHER" id="PTHR37016:SF3">
    <property type="entry name" value="NEUTRAL PROTEASE 2-RELATED"/>
    <property type="match status" value="1"/>
</dbReference>
<dbReference type="GO" id="GO:0006508">
    <property type="term" value="P:proteolysis"/>
    <property type="evidence" value="ECO:0007669"/>
    <property type="project" value="UniProtKB-KW"/>
</dbReference>
<accession>S7S3C5</accession>
<evidence type="ECO:0000256" key="7">
    <source>
        <dbReference type="ARBA" id="ARBA00023049"/>
    </source>
</evidence>
<dbReference type="OrthoDB" id="412874at2759"/>
<comment type="similarity">
    <text evidence="2">Belongs to the peptidase M35 family.</text>
</comment>
<dbReference type="Gene3D" id="2.60.40.2970">
    <property type="match status" value="1"/>
</dbReference>
<name>S7S3C5_GLOTA</name>
<evidence type="ECO:0000256" key="6">
    <source>
        <dbReference type="ARBA" id="ARBA00022833"/>
    </source>
</evidence>
<evidence type="ECO:0000256" key="4">
    <source>
        <dbReference type="ARBA" id="ARBA00022723"/>
    </source>
</evidence>
<dbReference type="PANTHER" id="PTHR37016">
    <property type="match status" value="1"/>
</dbReference>
<dbReference type="KEGG" id="gtr:GLOTRDRAFT_67866"/>
<evidence type="ECO:0000256" key="1">
    <source>
        <dbReference type="ARBA" id="ARBA00001947"/>
    </source>
</evidence>
<dbReference type="InterPro" id="IPR050414">
    <property type="entry name" value="Fungal_M35_metalloproteases"/>
</dbReference>
<dbReference type="InterPro" id="IPR029463">
    <property type="entry name" value="Lys_MEP"/>
</dbReference>
<proteinExistence type="inferred from homology"/>
<evidence type="ECO:0000256" key="3">
    <source>
        <dbReference type="ARBA" id="ARBA00022670"/>
    </source>
</evidence>
<dbReference type="GO" id="GO:0004222">
    <property type="term" value="F:metalloendopeptidase activity"/>
    <property type="evidence" value="ECO:0007669"/>
    <property type="project" value="InterPro"/>
</dbReference>
<evidence type="ECO:0000256" key="5">
    <source>
        <dbReference type="ARBA" id="ARBA00022801"/>
    </source>
</evidence>
<dbReference type="AlphaFoldDB" id="S7S3C5"/>
<gene>
    <name evidence="10" type="ORF">GLOTRDRAFT_67866</name>
</gene>
<dbReference type="Pfam" id="PF14521">
    <property type="entry name" value="Aspzincin_M35"/>
    <property type="match status" value="1"/>
</dbReference>
<comment type="cofactor">
    <cofactor evidence="1">
        <name>Zn(2+)</name>
        <dbReference type="ChEBI" id="CHEBI:29105"/>
    </cofactor>
</comment>
<keyword evidence="4" id="KW-0479">Metal-binding</keyword>
<sequence length="350" mass="37601">MLSSALLAVAFGTLSASALRDISVKVSGPDTVDGVDNLKVTATITNTGDETLKLLNDPYSPLSRIPTDTFRITTEAGETPQFIGVKAKYVPAKAAELGAYTVLEAGKSIEVEHDISSAYNFTTPGEGRYSFEARNVFYHVDDDGVVGDVLYANHEDVHTLSLSGKLVKARVSPTPASRFGKRESYNGCSSSQKSALVSAAPAAQTYVANALSYLKSHTSSTTRYTTWFGTYTSSRHSTVQTHFNNLNGNDYSSFTYDCTCTDSGTYAYVYPDDFGYITLCGAFWDAPVTGTDSKGGTLVHESSHFTQNGGTQDYVYGQSSAKSLAKSDPSEAIMNADSHEYFAENNPSLS</sequence>
<dbReference type="InterPro" id="IPR034115">
    <property type="entry name" value="M35_peptidyl-Lys"/>
</dbReference>
<organism evidence="10 11">
    <name type="scientific">Gloeophyllum trabeum (strain ATCC 11539 / FP-39264 / Madison 617)</name>
    <name type="common">Brown rot fungus</name>
    <dbReference type="NCBI Taxonomy" id="670483"/>
    <lineage>
        <taxon>Eukaryota</taxon>
        <taxon>Fungi</taxon>
        <taxon>Dikarya</taxon>
        <taxon>Basidiomycota</taxon>
        <taxon>Agaricomycotina</taxon>
        <taxon>Agaricomycetes</taxon>
        <taxon>Gloeophyllales</taxon>
        <taxon>Gloeophyllaceae</taxon>
        <taxon>Gloeophyllum</taxon>
    </lineage>
</organism>
<dbReference type="InterPro" id="IPR024079">
    <property type="entry name" value="MetalloPept_cat_dom_sf"/>
</dbReference>